<keyword evidence="6 7" id="KW-0472">Membrane</keyword>
<dbReference type="PANTHER" id="PTHR30329:SF21">
    <property type="entry name" value="LIPOPROTEIN YIAD-RELATED"/>
    <property type="match status" value="1"/>
</dbReference>
<dbReference type="InterPro" id="IPR006665">
    <property type="entry name" value="OmpA-like"/>
</dbReference>
<evidence type="ECO:0000256" key="8">
    <source>
        <dbReference type="SAM" id="MobiDB-lite"/>
    </source>
</evidence>
<feature type="region of interest" description="Disordered" evidence="8">
    <location>
        <begin position="294"/>
        <end position="355"/>
    </location>
</feature>
<evidence type="ECO:0000256" key="4">
    <source>
        <dbReference type="ARBA" id="ARBA00022692"/>
    </source>
</evidence>
<dbReference type="InterPro" id="IPR050330">
    <property type="entry name" value="Bact_OuterMem_StrucFunc"/>
</dbReference>
<dbReference type="NCBIfam" id="NF006548">
    <property type="entry name" value="PRK09041.1"/>
    <property type="match status" value="1"/>
</dbReference>
<evidence type="ECO:0000256" key="3">
    <source>
        <dbReference type="ARBA" id="ARBA00022475"/>
    </source>
</evidence>
<accession>A0ABX5M327</accession>
<dbReference type="InterPro" id="IPR025713">
    <property type="entry name" value="MotB-like_N_dom"/>
</dbReference>
<keyword evidence="12" id="KW-1185">Reference proteome</keyword>
<dbReference type="Pfam" id="PF13677">
    <property type="entry name" value="MotB_plug"/>
    <property type="match status" value="1"/>
</dbReference>
<feature type="compositionally biased region" description="Polar residues" evidence="8">
    <location>
        <begin position="83"/>
        <end position="102"/>
    </location>
</feature>
<feature type="region of interest" description="Disordered" evidence="8">
    <location>
        <begin position="76"/>
        <end position="132"/>
    </location>
</feature>
<dbReference type="PANTHER" id="PTHR30329">
    <property type="entry name" value="STATOR ELEMENT OF FLAGELLAR MOTOR COMPLEX"/>
    <property type="match status" value="1"/>
</dbReference>
<keyword evidence="4 9" id="KW-0812">Transmembrane</keyword>
<sequence>MDNKPIIVKRVKKFAGGHHGGAWKIAFADFMTAMMAFFLVLWLLGGATDEQLKAISSYFQDPIGFSDASPYVIDLGGAPTPAPQKTLNPESVTQEGVQQMTKQAEPPPAADSINNGDAANAKSSSAQDQQDQDNLAQMLRELQARVENTPELKRFQDQIHFEITQDGLRIQIQDSKEKPMFNVGSDKLDPHFEDMLLDLGDVIKRLPNKISISGHTDAKSYYDTAEFSNWELSTERANAARRALVEGGYPEDQIARIVGYAASALYDPQDPYNPRNRRIDIIVLNKKAEEAIRQGEENGGNINKGDKDTINPESIQAEPKAPAGTSATSPAASSPGATPNAPAEGAGSAAPTATP</sequence>
<feature type="transmembrane region" description="Helical" evidence="9">
    <location>
        <begin position="21"/>
        <end position="44"/>
    </location>
</feature>
<evidence type="ECO:0000256" key="1">
    <source>
        <dbReference type="ARBA" id="ARBA00004162"/>
    </source>
</evidence>
<dbReference type="Pfam" id="PF00691">
    <property type="entry name" value="OmpA"/>
    <property type="match status" value="1"/>
</dbReference>
<gene>
    <name evidence="11" type="ORF">WH50_06975</name>
</gene>
<comment type="subcellular location">
    <subcellularLocation>
        <location evidence="1">Cell membrane</location>
        <topology evidence="1">Single-pass membrane protein</topology>
    </subcellularLocation>
</comment>
<feature type="domain" description="OmpA-like" evidence="10">
    <location>
        <begin position="168"/>
        <end position="287"/>
    </location>
</feature>
<dbReference type="Gene3D" id="3.30.1330.60">
    <property type="entry name" value="OmpA-like domain"/>
    <property type="match status" value="1"/>
</dbReference>
<feature type="compositionally biased region" description="Low complexity" evidence="8">
    <location>
        <begin position="321"/>
        <end position="343"/>
    </location>
</feature>
<organism evidence="11 12">
    <name type="scientific">Pokkaliibacter plantistimulans</name>
    <dbReference type="NCBI Taxonomy" id="1635171"/>
    <lineage>
        <taxon>Bacteria</taxon>
        <taxon>Pseudomonadati</taxon>
        <taxon>Pseudomonadota</taxon>
        <taxon>Gammaproteobacteria</taxon>
        <taxon>Oceanospirillales</taxon>
        <taxon>Balneatrichaceae</taxon>
        <taxon>Pokkaliibacter</taxon>
    </lineage>
</organism>
<keyword evidence="11" id="KW-0966">Cell projection</keyword>
<dbReference type="Proteomes" id="UP000248090">
    <property type="component" value="Unassembled WGS sequence"/>
</dbReference>
<dbReference type="RefSeq" id="WP_110186673.1">
    <property type="nucleotide sequence ID" value="NZ_CP177354.1"/>
</dbReference>
<feature type="compositionally biased region" description="Low complexity" evidence="8">
    <location>
        <begin position="117"/>
        <end position="132"/>
    </location>
</feature>
<evidence type="ECO:0000256" key="9">
    <source>
        <dbReference type="SAM" id="Phobius"/>
    </source>
</evidence>
<dbReference type="InterPro" id="IPR036737">
    <property type="entry name" value="OmpA-like_sf"/>
</dbReference>
<evidence type="ECO:0000256" key="7">
    <source>
        <dbReference type="PROSITE-ProRule" id="PRU00473"/>
    </source>
</evidence>
<name>A0ABX5M327_9GAMM</name>
<protein>
    <submittedName>
        <fullName evidence="11">Flagellar motor protein MotB</fullName>
    </submittedName>
</protein>
<evidence type="ECO:0000256" key="6">
    <source>
        <dbReference type="ARBA" id="ARBA00023136"/>
    </source>
</evidence>
<dbReference type="EMBL" id="LAPT01000028">
    <property type="protein sequence ID" value="PXF31948.1"/>
    <property type="molecule type" value="Genomic_DNA"/>
</dbReference>
<evidence type="ECO:0000256" key="2">
    <source>
        <dbReference type="ARBA" id="ARBA00008914"/>
    </source>
</evidence>
<dbReference type="CDD" id="cd07185">
    <property type="entry name" value="OmpA_C-like"/>
    <property type="match status" value="1"/>
</dbReference>
<evidence type="ECO:0000256" key="5">
    <source>
        <dbReference type="ARBA" id="ARBA00022989"/>
    </source>
</evidence>
<keyword evidence="11" id="KW-0282">Flagellum</keyword>
<proteinExistence type="inferred from homology"/>
<reference evidence="11 12" key="1">
    <citation type="submission" date="2015-03" db="EMBL/GenBank/DDBJ databases">
        <authorList>
            <person name="Krishnan R."/>
            <person name="Midha S."/>
            <person name="Patil P.B."/>
            <person name="Rameshkumar N."/>
        </authorList>
    </citation>
    <scope>NUCLEOTIDE SEQUENCE [LARGE SCALE GENOMIC DNA]</scope>
    <source>
        <strain evidence="11 12">L1E11</strain>
    </source>
</reference>
<dbReference type="SUPFAM" id="SSF103088">
    <property type="entry name" value="OmpA-like"/>
    <property type="match status" value="1"/>
</dbReference>
<dbReference type="PROSITE" id="PS51123">
    <property type="entry name" value="OMPA_2"/>
    <property type="match status" value="1"/>
</dbReference>
<comment type="caution">
    <text evidence="11">The sequence shown here is derived from an EMBL/GenBank/DDBJ whole genome shotgun (WGS) entry which is preliminary data.</text>
</comment>
<evidence type="ECO:0000313" key="12">
    <source>
        <dbReference type="Proteomes" id="UP000248090"/>
    </source>
</evidence>
<comment type="similarity">
    <text evidence="2">Belongs to the MotB family.</text>
</comment>
<keyword evidence="5 9" id="KW-1133">Transmembrane helix</keyword>
<evidence type="ECO:0000313" key="11">
    <source>
        <dbReference type="EMBL" id="PXF31948.1"/>
    </source>
</evidence>
<keyword evidence="11" id="KW-0969">Cilium</keyword>
<evidence type="ECO:0000259" key="10">
    <source>
        <dbReference type="PROSITE" id="PS51123"/>
    </source>
</evidence>
<keyword evidence="3" id="KW-1003">Cell membrane</keyword>